<dbReference type="Pfam" id="PF12146">
    <property type="entry name" value="Hydrolase_4"/>
    <property type="match status" value="1"/>
</dbReference>
<dbReference type="InterPro" id="IPR022742">
    <property type="entry name" value="Hydrolase_4"/>
</dbReference>
<feature type="domain" description="Serine aminopeptidase S33" evidence="4">
    <location>
        <begin position="62"/>
        <end position="272"/>
    </location>
</feature>
<dbReference type="EMBL" id="AP012303">
    <property type="protein sequence ID" value="BAL22023.1"/>
    <property type="molecule type" value="Genomic_DNA"/>
</dbReference>
<name>A0AB33HQV5_MYCPM</name>
<protein>
    <submittedName>
        <fullName evidence="5">Lipase/esterase family</fullName>
    </submittedName>
</protein>
<dbReference type="KEGG" id="mpm:MPNA4450"/>
<dbReference type="GO" id="GO:0016020">
    <property type="term" value="C:membrane"/>
    <property type="evidence" value="ECO:0007669"/>
    <property type="project" value="TreeGrafter"/>
</dbReference>
<comment type="similarity">
    <text evidence="1">Belongs to the lipase/esterase LIP3/BchO family.</text>
</comment>
<gene>
    <name evidence="5" type="primary">lip</name>
    <name evidence="5" type="ORF">MPNA4450</name>
</gene>
<evidence type="ECO:0000256" key="2">
    <source>
        <dbReference type="ARBA" id="ARBA00022487"/>
    </source>
</evidence>
<dbReference type="InterPro" id="IPR029058">
    <property type="entry name" value="AB_hydrolase_fold"/>
</dbReference>
<dbReference type="SUPFAM" id="SSF53474">
    <property type="entry name" value="alpha/beta-Hydrolases"/>
    <property type="match status" value="1"/>
</dbReference>
<evidence type="ECO:0000313" key="5">
    <source>
        <dbReference type="EMBL" id="BAL22023.1"/>
    </source>
</evidence>
<evidence type="ECO:0000256" key="3">
    <source>
        <dbReference type="ARBA" id="ARBA00022801"/>
    </source>
</evidence>
<keyword evidence="3" id="KW-0378">Hydrolase</keyword>
<proteinExistence type="inferred from homology"/>
<dbReference type="InterPro" id="IPR050266">
    <property type="entry name" value="AB_hydrolase_sf"/>
</dbReference>
<evidence type="ECO:0000259" key="4">
    <source>
        <dbReference type="Pfam" id="PF12146"/>
    </source>
</evidence>
<dbReference type="PANTHER" id="PTHR43798">
    <property type="entry name" value="MONOACYLGLYCEROL LIPASE"/>
    <property type="match status" value="1"/>
</dbReference>
<accession>A0AB33HQV5</accession>
<dbReference type="Gene3D" id="3.40.50.1820">
    <property type="entry name" value="alpha/beta hydrolase"/>
    <property type="match status" value="1"/>
</dbReference>
<organism evidence="5 6">
    <name type="scientific">Mycoplasmoides pneumoniae 309</name>
    <dbReference type="NCBI Taxonomy" id="1112856"/>
    <lineage>
        <taxon>Bacteria</taxon>
        <taxon>Bacillati</taxon>
        <taxon>Mycoplasmatota</taxon>
        <taxon>Mycoplasmoidales</taxon>
        <taxon>Mycoplasmoidaceae</taxon>
        <taxon>Mycoplasmoides</taxon>
    </lineage>
</organism>
<sequence>MHSRSKFGIILKFNHFLWPGMRLEIENGLEFVCDPFLNERGKILFLHAFTGNITNKLSFRTHFKDYSFYGINFPGHGNSVIHNQSELDFNFWIKLVQQFFNKYQLKNVVLFGHSIGGGLAIALTQVLTKEQIKGIILEAPLNPGIRATPPSIISALVPDTNEDFEAVQRALIYNIEQRFGANFKDFCAKQKQKMIQKYAPLKVMLQPEQAEQRLQLIDAAFKRLSYPTLWIHGQEDGIVRYLPSKAYLESLHNPLIELVGLSNTAHTTFFEQPQQFLQLVEQFLNKLNK</sequence>
<dbReference type="GO" id="GO:0052689">
    <property type="term" value="F:carboxylic ester hydrolase activity"/>
    <property type="evidence" value="ECO:0007669"/>
    <property type="project" value="UniProtKB-KW"/>
</dbReference>
<evidence type="ECO:0000256" key="1">
    <source>
        <dbReference type="ARBA" id="ARBA00006989"/>
    </source>
</evidence>
<reference evidence="6" key="1">
    <citation type="journal article" date="2012" name="J. Bacteriol.">
        <title>Complete genome sequence of Mycoplasma pneumoniae type 2a strain 309, isolated in Japan.</title>
        <authorList>
            <person name="Kenri T."/>
            <person name="Horino A."/>
            <person name="Matsui M."/>
            <person name="Sasaki Y."/>
            <person name="Suzuki S."/>
            <person name="Narita M."/>
            <person name="Ohya H."/>
            <person name="Okazaki N."/>
            <person name="Shibayama K."/>
        </authorList>
    </citation>
    <scope>NUCLEOTIDE SEQUENCE [LARGE SCALE GENOMIC DNA]</scope>
    <source>
        <strain evidence="6">309</strain>
    </source>
</reference>
<dbReference type="PANTHER" id="PTHR43798:SF33">
    <property type="entry name" value="HYDROLASE, PUTATIVE (AFU_ORTHOLOGUE AFUA_2G14860)-RELATED"/>
    <property type="match status" value="1"/>
</dbReference>
<keyword evidence="2" id="KW-0719">Serine esterase</keyword>
<dbReference type="Proteomes" id="UP000007105">
    <property type="component" value="Chromosome"/>
</dbReference>
<dbReference type="AlphaFoldDB" id="A0AB33HQV5"/>
<evidence type="ECO:0000313" key="6">
    <source>
        <dbReference type="Proteomes" id="UP000007105"/>
    </source>
</evidence>